<dbReference type="PANTHER" id="PTHR43776:SF7">
    <property type="entry name" value="D,D-DIPEPTIDE TRANSPORT ATP-BINDING PROTEIN DDPF-RELATED"/>
    <property type="match status" value="1"/>
</dbReference>
<reference evidence="8" key="1">
    <citation type="submission" date="2017-04" db="EMBL/GenBank/DDBJ databases">
        <authorList>
            <person name="Varghese N."/>
            <person name="Submissions S."/>
        </authorList>
    </citation>
    <scope>NUCLEOTIDE SEQUENCE [LARGE SCALE GENOMIC DNA]</scope>
    <source>
        <strain evidence="8">B4P</strain>
    </source>
</reference>
<dbReference type="GO" id="GO:0005886">
    <property type="term" value="C:plasma membrane"/>
    <property type="evidence" value="ECO:0007669"/>
    <property type="project" value="UniProtKB-SubCell"/>
</dbReference>
<evidence type="ECO:0000256" key="2">
    <source>
        <dbReference type="ARBA" id="ARBA00005417"/>
    </source>
</evidence>
<dbReference type="InterPro" id="IPR017871">
    <property type="entry name" value="ABC_transporter-like_CS"/>
</dbReference>
<dbReference type="InterPro" id="IPR003593">
    <property type="entry name" value="AAA+_ATPase"/>
</dbReference>
<protein>
    <submittedName>
        <fullName evidence="7">Oligopeptide/dipeptide transporter, C-terminal region</fullName>
    </submittedName>
</protein>
<dbReference type="RefSeq" id="WP_085423777.1">
    <property type="nucleotide sequence ID" value="NZ_FXAF01000008.1"/>
</dbReference>
<sequence>MSGRVVLQDIVKVYRSGGGLFRGKTSVRAVDHVDIMLEPGETLGIVGESGSGKSTLGRIAAGIESPTSGHVSLDGRSYARIGSAAWRRERRGVQMIFQNPSKALDPRMTIGAQIGEAMQAHGLSDMQGRKARMEEMLALVGLPGMGGRYSHQLSGGQQQRAVIARALVLEPRVVVCDEAVSALDVSVQAQIINLLNDLKARFGIGYLFISHDLGVVRHISDRIAVMQKGVIVETGRAAEIFANPKHDYTRSLLAAVPAATPAERRARERRIA</sequence>
<evidence type="ECO:0000313" key="7">
    <source>
        <dbReference type="EMBL" id="SMF58936.1"/>
    </source>
</evidence>
<dbReference type="InterPro" id="IPR013563">
    <property type="entry name" value="Oligopep_ABC_C"/>
</dbReference>
<organism evidence="7 8">
    <name type="scientific">Xaviernesmea oryzae</name>
    <dbReference type="NCBI Taxonomy" id="464029"/>
    <lineage>
        <taxon>Bacteria</taxon>
        <taxon>Pseudomonadati</taxon>
        <taxon>Pseudomonadota</taxon>
        <taxon>Alphaproteobacteria</taxon>
        <taxon>Hyphomicrobiales</taxon>
        <taxon>Rhizobiaceae</taxon>
        <taxon>Rhizobium/Agrobacterium group</taxon>
        <taxon>Xaviernesmea</taxon>
    </lineage>
</organism>
<keyword evidence="3" id="KW-0813">Transport</keyword>
<feature type="domain" description="ABC transporter" evidence="6">
    <location>
        <begin position="5"/>
        <end position="253"/>
    </location>
</feature>
<dbReference type="PROSITE" id="PS00211">
    <property type="entry name" value="ABC_TRANSPORTER_1"/>
    <property type="match status" value="1"/>
</dbReference>
<dbReference type="GO" id="GO:0005524">
    <property type="term" value="F:ATP binding"/>
    <property type="evidence" value="ECO:0007669"/>
    <property type="project" value="UniProtKB-KW"/>
</dbReference>
<dbReference type="PANTHER" id="PTHR43776">
    <property type="entry name" value="TRANSPORT ATP-BINDING PROTEIN"/>
    <property type="match status" value="1"/>
</dbReference>
<comment type="subcellular location">
    <subcellularLocation>
        <location evidence="1">Cell inner membrane</location>
        <topology evidence="1">Peripheral membrane protein</topology>
    </subcellularLocation>
</comment>
<dbReference type="GO" id="GO:0015833">
    <property type="term" value="P:peptide transport"/>
    <property type="evidence" value="ECO:0007669"/>
    <property type="project" value="InterPro"/>
</dbReference>
<evidence type="ECO:0000313" key="8">
    <source>
        <dbReference type="Proteomes" id="UP000192903"/>
    </source>
</evidence>
<keyword evidence="5" id="KW-0067">ATP-binding</keyword>
<dbReference type="InterPro" id="IPR003439">
    <property type="entry name" value="ABC_transporter-like_ATP-bd"/>
</dbReference>
<dbReference type="AlphaFoldDB" id="A0A1X7FUC1"/>
<dbReference type="CDD" id="cd03257">
    <property type="entry name" value="ABC_NikE_OppD_transporters"/>
    <property type="match status" value="1"/>
</dbReference>
<dbReference type="GO" id="GO:0016887">
    <property type="term" value="F:ATP hydrolysis activity"/>
    <property type="evidence" value="ECO:0007669"/>
    <property type="project" value="InterPro"/>
</dbReference>
<evidence type="ECO:0000256" key="5">
    <source>
        <dbReference type="ARBA" id="ARBA00022840"/>
    </source>
</evidence>
<gene>
    <name evidence="7" type="ORF">SAMN02982989_0865</name>
</gene>
<dbReference type="GO" id="GO:0055085">
    <property type="term" value="P:transmembrane transport"/>
    <property type="evidence" value="ECO:0007669"/>
    <property type="project" value="UniProtKB-ARBA"/>
</dbReference>
<dbReference type="EMBL" id="FXAF01000008">
    <property type="protein sequence ID" value="SMF58936.1"/>
    <property type="molecule type" value="Genomic_DNA"/>
</dbReference>
<keyword evidence="8" id="KW-1185">Reference proteome</keyword>
<dbReference type="InterPro" id="IPR027417">
    <property type="entry name" value="P-loop_NTPase"/>
</dbReference>
<dbReference type="OrthoDB" id="9802264at2"/>
<dbReference type="Pfam" id="PF00005">
    <property type="entry name" value="ABC_tran"/>
    <property type="match status" value="1"/>
</dbReference>
<proteinExistence type="inferred from homology"/>
<comment type="similarity">
    <text evidence="2">Belongs to the ABC transporter superfamily.</text>
</comment>
<evidence type="ECO:0000256" key="3">
    <source>
        <dbReference type="ARBA" id="ARBA00022448"/>
    </source>
</evidence>
<dbReference type="InterPro" id="IPR050319">
    <property type="entry name" value="ABC_transp_ATP-bind"/>
</dbReference>
<evidence type="ECO:0000256" key="4">
    <source>
        <dbReference type="ARBA" id="ARBA00022741"/>
    </source>
</evidence>
<evidence type="ECO:0000256" key="1">
    <source>
        <dbReference type="ARBA" id="ARBA00004417"/>
    </source>
</evidence>
<name>A0A1X7FUC1_9HYPH</name>
<dbReference type="PROSITE" id="PS50893">
    <property type="entry name" value="ABC_TRANSPORTER_2"/>
    <property type="match status" value="1"/>
</dbReference>
<dbReference type="Proteomes" id="UP000192903">
    <property type="component" value="Unassembled WGS sequence"/>
</dbReference>
<accession>A0A1X7FUC1</accession>
<evidence type="ECO:0000259" key="6">
    <source>
        <dbReference type="PROSITE" id="PS50893"/>
    </source>
</evidence>
<dbReference type="Gene3D" id="3.40.50.300">
    <property type="entry name" value="P-loop containing nucleotide triphosphate hydrolases"/>
    <property type="match status" value="1"/>
</dbReference>
<dbReference type="SUPFAM" id="SSF52540">
    <property type="entry name" value="P-loop containing nucleoside triphosphate hydrolases"/>
    <property type="match status" value="1"/>
</dbReference>
<dbReference type="SMART" id="SM00382">
    <property type="entry name" value="AAA"/>
    <property type="match status" value="1"/>
</dbReference>
<dbReference type="Pfam" id="PF08352">
    <property type="entry name" value="oligo_HPY"/>
    <property type="match status" value="1"/>
</dbReference>
<dbReference type="STRING" id="464029.SAMN02982989_0865"/>
<keyword evidence="4" id="KW-0547">Nucleotide-binding</keyword>